<evidence type="ECO:0000313" key="15">
    <source>
        <dbReference type="EMBL" id="KAH7352202.1"/>
    </source>
</evidence>
<keyword evidence="7" id="KW-0479">Metal-binding</keyword>
<comment type="cofactor">
    <cofactor evidence="1">
        <name>Mg(2+)</name>
        <dbReference type="ChEBI" id="CHEBI:18420"/>
    </cofactor>
</comment>
<keyword evidence="9" id="KW-0694">RNA-binding</keyword>
<dbReference type="GO" id="GO:0046872">
    <property type="term" value="F:metal ion binding"/>
    <property type="evidence" value="ECO:0007669"/>
    <property type="project" value="UniProtKB-KW"/>
</dbReference>
<evidence type="ECO:0000313" key="16">
    <source>
        <dbReference type="Proteomes" id="UP000825935"/>
    </source>
</evidence>
<dbReference type="Proteomes" id="UP000825935">
    <property type="component" value="Chromosome 19"/>
</dbReference>
<keyword evidence="8" id="KW-0460">Magnesium</keyword>
<dbReference type="SUPFAM" id="SSF53335">
    <property type="entry name" value="S-adenosyl-L-methionine-dependent methyltransferases"/>
    <property type="match status" value="1"/>
</dbReference>
<dbReference type="EMBL" id="CM035424">
    <property type="protein sequence ID" value="KAH7352202.1"/>
    <property type="molecule type" value="Genomic_DNA"/>
</dbReference>
<gene>
    <name evidence="15" type="ORF">KP509_19G034000</name>
</gene>
<dbReference type="Pfam" id="PF18441">
    <property type="entry name" value="Hen1_Lam_C"/>
    <property type="match status" value="1"/>
</dbReference>
<dbReference type="GO" id="GO:0090486">
    <property type="term" value="F:small RNA 2'-O-methyltransferase activity"/>
    <property type="evidence" value="ECO:0007669"/>
    <property type="project" value="UniProtKB-EC"/>
</dbReference>
<dbReference type="GO" id="GO:0005634">
    <property type="term" value="C:nucleus"/>
    <property type="evidence" value="ECO:0007669"/>
    <property type="project" value="TreeGrafter"/>
</dbReference>
<organism evidence="15 16">
    <name type="scientific">Ceratopteris richardii</name>
    <name type="common">Triangle waterfern</name>
    <dbReference type="NCBI Taxonomy" id="49495"/>
    <lineage>
        <taxon>Eukaryota</taxon>
        <taxon>Viridiplantae</taxon>
        <taxon>Streptophyta</taxon>
        <taxon>Embryophyta</taxon>
        <taxon>Tracheophyta</taxon>
        <taxon>Polypodiopsida</taxon>
        <taxon>Polypodiidae</taxon>
        <taxon>Polypodiales</taxon>
        <taxon>Pteridineae</taxon>
        <taxon>Pteridaceae</taxon>
        <taxon>Parkerioideae</taxon>
        <taxon>Ceratopteris</taxon>
    </lineage>
</organism>
<feature type="domain" description="HEN1 double-stranded RNA binding" evidence="13">
    <location>
        <begin position="363"/>
        <end position="421"/>
    </location>
</feature>
<reference evidence="15" key="1">
    <citation type="submission" date="2021-08" db="EMBL/GenBank/DDBJ databases">
        <title>WGS assembly of Ceratopteris richardii.</title>
        <authorList>
            <person name="Marchant D.B."/>
            <person name="Chen G."/>
            <person name="Jenkins J."/>
            <person name="Shu S."/>
            <person name="Leebens-Mack J."/>
            <person name="Grimwood J."/>
            <person name="Schmutz J."/>
            <person name="Soltis P."/>
            <person name="Soltis D."/>
            <person name="Chen Z.-H."/>
        </authorList>
    </citation>
    <scope>NUCLEOTIDE SEQUENCE</scope>
    <source>
        <strain evidence="15">Whitten #5841</strain>
        <tissue evidence="15">Leaf</tissue>
    </source>
</reference>
<dbReference type="AlphaFoldDB" id="A0A8T2SL83"/>
<dbReference type="InterPro" id="IPR040870">
    <property type="entry name" value="HEN1_dsRBD2"/>
</dbReference>
<keyword evidence="4" id="KW-0489">Methyltransferase</keyword>
<name>A0A8T2SL83_CERRI</name>
<dbReference type="EC" id="2.1.1.386" evidence="11"/>
<keyword evidence="5" id="KW-0808">Transferase</keyword>
<comment type="caution">
    <text evidence="15">The sequence shown here is derived from an EMBL/GenBank/DDBJ whole genome shotgun (WGS) entry which is preliminary data.</text>
</comment>
<evidence type="ECO:0000256" key="12">
    <source>
        <dbReference type="ARBA" id="ARBA00048418"/>
    </source>
</evidence>
<protein>
    <recommendedName>
        <fullName evidence="3">Small RNA 2'-O-methyltransferase</fullName>
        <ecNumber evidence="11">2.1.1.386</ecNumber>
    </recommendedName>
</protein>
<evidence type="ECO:0000256" key="2">
    <source>
        <dbReference type="ARBA" id="ARBA00009026"/>
    </source>
</evidence>
<sequence length="944" mass="105254">MSSPKATLHKLYLHSEQQPRYETVSVLVNRTPSDDASGTILVRPLALQPGGFRCTLFVPNCLPVTSDVFPRKREAEQDAAKKALEQMGCAYSCEMQLPKVSTPEEKMEALVERIGAVFSEKVIMSFYPFREHFKVAMTRKDGRSGAVPAAALAVLDNRISSLCKSLHVSSENDPLFALAMICEAARRSSFVCCENGYLIKRKVVFTPQFEAEFLGSNRQEEAYSKFKAVYIPSSEDLIVRNIEIDLEPRSYYMDTLARNLGVREGSEIMMSRTIPRAPNDARLYYAIPDIQIIPKSWETPVGVVLQGKNELVYNRRASDLLGYSVYGDAILASVGSTWKSEGKLVFADVSLSCYYRLLLGRTPEGNYKLKRDAILVSKLPNSFSSRAQWRGTLPRSLLIDFCHQHRLADPDFVLHSTNPSSDMLPIEDRKGSNGSYRCRAKIVHQDQVVEFESEHHYRNRCDAIQSAALRALFHLSKKVPTVPHHVQNVQLSPTSTSKCLSLDDRAVGCEPENGFVNGNVNSEGSSNPVDYLNKAIAAGSMVCMSYNVWLVGNGVNMKVEAHEEFEFQIGVGGIIGELESIISGMHIDAYEELLLPVDNIENILATNQETVHDLENPVIAEQCSLKYCIKVLRIVEPSEDRMESALFSPPLSKQRNEFALGKIRELNAKSLVDFGCGSGSLLDVVVDQITHLECIAGVDISLKSLLRAAKSLYTKVVLQKNGDEDNYSSKLKKIVLYEGSLAQPDPRLCGFDIATCMEVVEHMDPEPLKRAGDIILGKYAPRTLILSTPNIEYNVLLQKVALDTKVSSGENRVVSSGACLNSSGHFEEPAERSSIANLSDDESNAQSIRLRNDDHRFEWTRSEFQEWANSLALRFGYTVEFSGVGGCAEDPGFATQIAIFTRDLPISASEENRPNSLKAEIDASQRFFPCYREVWKYKKEGFRK</sequence>
<dbReference type="GO" id="GO:0001510">
    <property type="term" value="P:RNA methylation"/>
    <property type="evidence" value="ECO:0007669"/>
    <property type="project" value="InterPro"/>
</dbReference>
<dbReference type="GO" id="GO:0030422">
    <property type="term" value="P:siRNA processing"/>
    <property type="evidence" value="ECO:0007669"/>
    <property type="project" value="TreeGrafter"/>
</dbReference>
<dbReference type="Gene3D" id="3.30.160.20">
    <property type="match status" value="1"/>
</dbReference>
<evidence type="ECO:0000256" key="3">
    <source>
        <dbReference type="ARBA" id="ARBA00021330"/>
    </source>
</evidence>
<evidence type="ECO:0000256" key="4">
    <source>
        <dbReference type="ARBA" id="ARBA00022603"/>
    </source>
</evidence>
<dbReference type="GO" id="GO:0005737">
    <property type="term" value="C:cytoplasm"/>
    <property type="evidence" value="ECO:0007669"/>
    <property type="project" value="TreeGrafter"/>
</dbReference>
<dbReference type="SUPFAM" id="SSF54768">
    <property type="entry name" value="dsRNA-binding domain-like"/>
    <property type="match status" value="1"/>
</dbReference>
<evidence type="ECO:0000259" key="13">
    <source>
        <dbReference type="Pfam" id="PF17842"/>
    </source>
</evidence>
<dbReference type="InterPro" id="IPR026610">
    <property type="entry name" value="Hen1"/>
</dbReference>
<dbReference type="Gene3D" id="3.40.50.150">
    <property type="entry name" value="Vaccinia Virus protein VP39"/>
    <property type="match status" value="1"/>
</dbReference>
<keyword evidence="10" id="KW-0943">RNA-mediated gene silencing</keyword>
<dbReference type="Pfam" id="PF21224">
    <property type="entry name" value="Hen1_LCD"/>
    <property type="match status" value="1"/>
</dbReference>
<feature type="domain" description="Small RNA 2'-O-methyltransferase Hen1 La-motif C-terminal" evidence="14">
    <location>
        <begin position="225"/>
        <end position="360"/>
    </location>
</feature>
<evidence type="ECO:0000256" key="1">
    <source>
        <dbReference type="ARBA" id="ARBA00001946"/>
    </source>
</evidence>
<evidence type="ECO:0000259" key="14">
    <source>
        <dbReference type="Pfam" id="PF18441"/>
    </source>
</evidence>
<dbReference type="Pfam" id="PF17842">
    <property type="entry name" value="dsRBD2"/>
    <property type="match status" value="1"/>
</dbReference>
<comment type="similarity">
    <text evidence="2">Belongs to the methyltransferase superfamily. HEN1 family.</text>
</comment>
<dbReference type="InterPro" id="IPR040813">
    <property type="entry name" value="Hen1_Lam_C"/>
</dbReference>
<dbReference type="Pfam" id="PF13489">
    <property type="entry name" value="Methyltransf_23"/>
    <property type="match status" value="1"/>
</dbReference>
<evidence type="ECO:0000256" key="9">
    <source>
        <dbReference type="ARBA" id="ARBA00022884"/>
    </source>
</evidence>
<dbReference type="PANTHER" id="PTHR21404:SF3">
    <property type="entry name" value="SMALL RNA 2'-O-METHYLTRANSFERASE"/>
    <property type="match status" value="1"/>
</dbReference>
<evidence type="ECO:0000256" key="5">
    <source>
        <dbReference type="ARBA" id="ARBA00022679"/>
    </source>
</evidence>
<dbReference type="GO" id="GO:0003723">
    <property type="term" value="F:RNA binding"/>
    <property type="evidence" value="ECO:0007669"/>
    <property type="project" value="UniProtKB-KW"/>
</dbReference>
<evidence type="ECO:0000256" key="7">
    <source>
        <dbReference type="ARBA" id="ARBA00022723"/>
    </source>
</evidence>
<evidence type="ECO:0000256" key="6">
    <source>
        <dbReference type="ARBA" id="ARBA00022691"/>
    </source>
</evidence>
<dbReference type="PANTHER" id="PTHR21404">
    <property type="entry name" value="HEN1"/>
    <property type="match status" value="1"/>
</dbReference>
<keyword evidence="16" id="KW-1185">Reference proteome</keyword>
<keyword evidence="6" id="KW-0949">S-adenosyl-L-methionine</keyword>
<comment type="catalytic activity">
    <reaction evidence="12">
        <text>small RNA 3'-end nucleotide + S-adenosyl-L-methionine = small RNA 3'-end 2'-O-methylnucleotide + S-adenosyl-L-homocysteine + H(+)</text>
        <dbReference type="Rhea" id="RHEA:37887"/>
        <dbReference type="Rhea" id="RHEA-COMP:10415"/>
        <dbReference type="Rhea" id="RHEA-COMP:10416"/>
        <dbReference type="ChEBI" id="CHEBI:15378"/>
        <dbReference type="ChEBI" id="CHEBI:57856"/>
        <dbReference type="ChEBI" id="CHEBI:59789"/>
        <dbReference type="ChEBI" id="CHEBI:74896"/>
        <dbReference type="ChEBI" id="CHEBI:74898"/>
        <dbReference type="EC" id="2.1.1.386"/>
    </reaction>
</comment>
<evidence type="ECO:0000256" key="8">
    <source>
        <dbReference type="ARBA" id="ARBA00022842"/>
    </source>
</evidence>
<accession>A0A8T2SL83</accession>
<dbReference type="InterPro" id="IPR029063">
    <property type="entry name" value="SAM-dependent_MTases_sf"/>
</dbReference>
<evidence type="ECO:0000256" key="10">
    <source>
        <dbReference type="ARBA" id="ARBA00023158"/>
    </source>
</evidence>
<dbReference type="OMA" id="ELLWEWP"/>
<evidence type="ECO:0000256" key="11">
    <source>
        <dbReference type="ARBA" id="ARBA00035025"/>
    </source>
</evidence>
<proteinExistence type="inferred from homology"/>
<dbReference type="OrthoDB" id="2154311at2759"/>